<keyword evidence="4" id="KW-0732">Signal</keyword>
<accession>A0A835USN8</accession>
<dbReference type="PRINTS" id="PR00742">
    <property type="entry name" value="GLHYDRLASE35"/>
</dbReference>
<keyword evidence="8" id="KW-1185">Reference proteome</keyword>
<dbReference type="PANTHER" id="PTHR23421">
    <property type="entry name" value="BETA-GALACTOSIDASE RELATED"/>
    <property type="match status" value="1"/>
</dbReference>
<evidence type="ECO:0000256" key="4">
    <source>
        <dbReference type="SAM" id="SignalP"/>
    </source>
</evidence>
<dbReference type="InterPro" id="IPR017853">
    <property type="entry name" value="GH"/>
</dbReference>
<feature type="signal peptide" evidence="4">
    <location>
        <begin position="1"/>
        <end position="23"/>
    </location>
</feature>
<dbReference type="Gene3D" id="3.20.20.80">
    <property type="entry name" value="Glycosidases"/>
    <property type="match status" value="1"/>
</dbReference>
<feature type="chain" id="PRO_5033940208" description="beta-galactosidase" evidence="4">
    <location>
        <begin position="24"/>
        <end position="131"/>
    </location>
</feature>
<proteinExistence type="inferred from homology"/>
<reference evidence="8 9" key="1">
    <citation type="journal article" date="2020" name="Nat. Food">
        <title>A phased Vanilla planifolia genome enables genetic improvement of flavour and production.</title>
        <authorList>
            <person name="Hasing T."/>
            <person name="Tang H."/>
            <person name="Brym M."/>
            <person name="Khazi F."/>
            <person name="Huang T."/>
            <person name="Chambers A.H."/>
        </authorList>
    </citation>
    <scope>NUCLEOTIDE SEQUENCE [LARGE SCALE GENOMIC DNA]</scope>
    <source>
        <tissue evidence="6">Leaf</tissue>
    </source>
</reference>
<evidence type="ECO:0000313" key="8">
    <source>
        <dbReference type="Proteomes" id="UP000636800"/>
    </source>
</evidence>
<dbReference type="Pfam" id="PF01301">
    <property type="entry name" value="Glyco_hydro_35"/>
    <property type="match status" value="1"/>
</dbReference>
<comment type="similarity">
    <text evidence="2">Belongs to the glycosyl hydrolase 35 family.</text>
</comment>
<dbReference type="InterPro" id="IPR031330">
    <property type="entry name" value="Gly_Hdrlase_35_cat"/>
</dbReference>
<dbReference type="AlphaFoldDB" id="A0A835USN8"/>
<dbReference type="GO" id="GO:0005975">
    <property type="term" value="P:carbohydrate metabolic process"/>
    <property type="evidence" value="ECO:0007669"/>
    <property type="project" value="InterPro"/>
</dbReference>
<feature type="non-terminal residue" evidence="6">
    <location>
        <position position="1"/>
    </location>
</feature>
<evidence type="ECO:0000313" key="7">
    <source>
        <dbReference type="EMBL" id="KAG0474244.1"/>
    </source>
</evidence>
<comment type="catalytic activity">
    <reaction evidence="1">
        <text>Hydrolysis of terminal non-reducing beta-D-galactose residues in beta-D-galactosides.</text>
        <dbReference type="EC" id="3.2.1.23"/>
    </reaction>
</comment>
<comment type="caution">
    <text evidence="6">The sequence shown here is derived from an EMBL/GenBank/DDBJ whole genome shotgun (WGS) entry which is preliminary data.</text>
</comment>
<evidence type="ECO:0000259" key="5">
    <source>
        <dbReference type="Pfam" id="PF01301"/>
    </source>
</evidence>
<sequence length="131" mass="14795">MALTARLLLALLFLTAAASAVSAHGGKELQGVTYDARSLIVNGKREIFFSGSIHYPRSTPEMWPRIIANAKLGGINLIQTYVFWNVHEPVQGQYNFEGRYDLVKFIKLIQKNDMYVTLRIGPFIQAEWNHG</sequence>
<dbReference type="EMBL" id="JADCNL010000007">
    <property type="protein sequence ID" value="KAG0472522.1"/>
    <property type="molecule type" value="Genomic_DNA"/>
</dbReference>
<evidence type="ECO:0000313" key="6">
    <source>
        <dbReference type="EMBL" id="KAG0472522.1"/>
    </source>
</evidence>
<dbReference type="SUPFAM" id="SSF51445">
    <property type="entry name" value="(Trans)glycosidases"/>
    <property type="match status" value="1"/>
</dbReference>
<dbReference type="Proteomes" id="UP000636800">
    <property type="component" value="Chromosome 7"/>
</dbReference>
<evidence type="ECO:0000256" key="3">
    <source>
        <dbReference type="ARBA" id="ARBA00012756"/>
    </source>
</evidence>
<dbReference type="InterPro" id="IPR001944">
    <property type="entry name" value="Glycoside_Hdrlase_35"/>
</dbReference>
<dbReference type="EMBL" id="JADCNM010000007">
    <property type="protein sequence ID" value="KAG0474244.1"/>
    <property type="molecule type" value="Genomic_DNA"/>
</dbReference>
<evidence type="ECO:0000256" key="1">
    <source>
        <dbReference type="ARBA" id="ARBA00001412"/>
    </source>
</evidence>
<dbReference type="Proteomes" id="UP000639772">
    <property type="component" value="Chromosome 7"/>
</dbReference>
<dbReference type="EC" id="3.2.1.23" evidence="3"/>
<name>A0A835USN8_VANPL</name>
<gene>
    <name evidence="7" type="ORF">HPP92_013930</name>
    <name evidence="6" type="ORF">HPP92_014379</name>
</gene>
<evidence type="ECO:0000313" key="9">
    <source>
        <dbReference type="Proteomes" id="UP000639772"/>
    </source>
</evidence>
<protein>
    <recommendedName>
        <fullName evidence="3">beta-galactosidase</fullName>
        <ecNumber evidence="3">3.2.1.23</ecNumber>
    </recommendedName>
</protein>
<dbReference type="GO" id="GO:0004565">
    <property type="term" value="F:beta-galactosidase activity"/>
    <property type="evidence" value="ECO:0007669"/>
    <property type="project" value="UniProtKB-EC"/>
</dbReference>
<dbReference type="OrthoDB" id="1657402at2759"/>
<evidence type="ECO:0000256" key="2">
    <source>
        <dbReference type="ARBA" id="ARBA00009809"/>
    </source>
</evidence>
<feature type="domain" description="Glycoside hydrolase 35 catalytic" evidence="5">
    <location>
        <begin position="38"/>
        <end position="131"/>
    </location>
</feature>
<organism evidence="6 8">
    <name type="scientific">Vanilla planifolia</name>
    <name type="common">Vanilla</name>
    <dbReference type="NCBI Taxonomy" id="51239"/>
    <lineage>
        <taxon>Eukaryota</taxon>
        <taxon>Viridiplantae</taxon>
        <taxon>Streptophyta</taxon>
        <taxon>Embryophyta</taxon>
        <taxon>Tracheophyta</taxon>
        <taxon>Spermatophyta</taxon>
        <taxon>Magnoliopsida</taxon>
        <taxon>Liliopsida</taxon>
        <taxon>Asparagales</taxon>
        <taxon>Orchidaceae</taxon>
        <taxon>Vanilloideae</taxon>
        <taxon>Vanilleae</taxon>
        <taxon>Vanilla</taxon>
    </lineage>
</organism>